<feature type="compositionally biased region" description="Basic and acidic residues" evidence="1">
    <location>
        <begin position="318"/>
        <end position="328"/>
    </location>
</feature>
<gene>
    <name evidence="2" type="ORF">A3D53_02970</name>
</gene>
<comment type="caution">
    <text evidence="2">The sequence shown here is derived from an EMBL/GenBank/DDBJ whole genome shotgun (WGS) entry which is preliminary data.</text>
</comment>
<dbReference type="AlphaFoldDB" id="A0A1F6M9I0"/>
<dbReference type="CDD" id="cd00198">
    <property type="entry name" value="vWFA"/>
    <property type="match status" value="1"/>
</dbReference>
<evidence type="ECO:0008006" key="4">
    <source>
        <dbReference type="Google" id="ProtNLM"/>
    </source>
</evidence>
<feature type="compositionally biased region" description="Basic and acidic residues" evidence="1">
    <location>
        <begin position="292"/>
        <end position="311"/>
    </location>
</feature>
<evidence type="ECO:0000313" key="2">
    <source>
        <dbReference type="EMBL" id="OGH68287.1"/>
    </source>
</evidence>
<proteinExistence type="predicted"/>
<dbReference type="EMBL" id="MFQA01000050">
    <property type="protein sequence ID" value="OGH68287.1"/>
    <property type="molecule type" value="Genomic_DNA"/>
</dbReference>
<dbReference type="Proteomes" id="UP000176413">
    <property type="component" value="Unassembled WGS sequence"/>
</dbReference>
<dbReference type="InterPro" id="IPR036465">
    <property type="entry name" value="vWFA_dom_sf"/>
</dbReference>
<feature type="region of interest" description="Disordered" evidence="1">
    <location>
        <begin position="469"/>
        <end position="515"/>
    </location>
</feature>
<accession>A0A1F6M9I0</accession>
<organism evidence="2 3">
    <name type="scientific">Candidatus Magasanikbacteria bacterium RIFCSPHIGHO2_02_FULL_45_10</name>
    <dbReference type="NCBI Taxonomy" id="1798679"/>
    <lineage>
        <taxon>Bacteria</taxon>
        <taxon>Candidatus Magasanikiibacteriota</taxon>
    </lineage>
</organism>
<feature type="region of interest" description="Disordered" evidence="1">
    <location>
        <begin position="402"/>
        <end position="448"/>
    </location>
</feature>
<feature type="compositionally biased region" description="Basic and acidic residues" evidence="1">
    <location>
        <begin position="405"/>
        <end position="427"/>
    </location>
</feature>
<feature type="compositionally biased region" description="Basic and acidic residues" evidence="1">
    <location>
        <begin position="348"/>
        <end position="366"/>
    </location>
</feature>
<feature type="region of interest" description="Disordered" evidence="1">
    <location>
        <begin position="288"/>
        <end position="388"/>
    </location>
</feature>
<name>A0A1F6M9I0_9BACT</name>
<reference evidence="2 3" key="1">
    <citation type="journal article" date="2016" name="Nat. Commun.">
        <title>Thousands of microbial genomes shed light on interconnected biogeochemical processes in an aquifer system.</title>
        <authorList>
            <person name="Anantharaman K."/>
            <person name="Brown C.T."/>
            <person name="Hug L.A."/>
            <person name="Sharon I."/>
            <person name="Castelle C.J."/>
            <person name="Probst A.J."/>
            <person name="Thomas B.C."/>
            <person name="Singh A."/>
            <person name="Wilkins M.J."/>
            <person name="Karaoz U."/>
            <person name="Brodie E.L."/>
            <person name="Williams K.H."/>
            <person name="Hubbard S.S."/>
            <person name="Banfield J.F."/>
        </authorList>
    </citation>
    <scope>NUCLEOTIDE SEQUENCE [LARGE SCALE GENOMIC DNA]</scope>
</reference>
<evidence type="ECO:0000256" key="1">
    <source>
        <dbReference type="SAM" id="MobiDB-lite"/>
    </source>
</evidence>
<evidence type="ECO:0000313" key="3">
    <source>
        <dbReference type="Proteomes" id="UP000176413"/>
    </source>
</evidence>
<sequence length="788" mass="89897">MRRTPELQAEARVFEKKPMDVFGVVERPKVERTSEQAEEIKRKIGFIARVFSRNYDMEVYPSPQGGWACALDESFIPTLDQYMRGEILSLDAIPKKALQPTKIYYDLNDVDKGGMSEDEIMGVMRHEIGHSKNTDYRLLIEGQKSAHDDGNLPSSWASAWNACEDPWVNNKEIGDSETVREKMTLLYRKLLPEIVEKINTQPASWQLGLNIIHYWLTDESIPTIKDKKLLELFDKIKPAVDAYFNGETAAETHKVFQDKIWPVFKDLEKKSLSNEEKKEMMRQMSDKLFGAEGEKSDENESKENDKSIMDKIKKKLGLKKDSEKEQKKNQQSGQPGGQPKPGTQEGQETVKQEMERQEKGAKERNNKLNQSGNPIGELPDDIDLSSVPDEVVREVQKAIDALSPEQKKELAKKARERLDKKLADQANKKLPKTSRMKKDEKTGEYRLTINTLPEDKKAEQVKKAVDAFNKEQDEKAEAETKAQADKETAETARREAKRKEDQEKQQMEKDGFDPATDRDLYLQFKALEQSMDGQITSFMRVMERYLPRKEETEYGGEATYIGKRISPKDVIKRAPVKDYRVMLRRQTRESEETRLYIALLIDKSGSMQGQKMEESLKTAIFFGRVLKRFGIPFAIKFFGDHVDHPMAFADDYDDPKKHIKKNLMAQGRAVGGSTDMSTPLMETIKEMVEAKRLFVGSHGGVFIISDSGANAGPLTGQSLQKYIKEQQKTFSILNLLLSNNSGELAEAHALFGKEHVIQAADFGNLPNEAFKVLRITLERVLKTFRSIT</sequence>
<dbReference type="Gene3D" id="3.40.50.410">
    <property type="entry name" value="von Willebrand factor, type A domain"/>
    <property type="match status" value="1"/>
</dbReference>
<dbReference type="SUPFAM" id="SSF53300">
    <property type="entry name" value="vWA-like"/>
    <property type="match status" value="1"/>
</dbReference>
<protein>
    <recommendedName>
        <fullName evidence="4">VWFA domain-containing protein</fullName>
    </recommendedName>
</protein>